<evidence type="ECO:0000256" key="5">
    <source>
        <dbReference type="ARBA" id="ARBA00007406"/>
    </source>
</evidence>
<evidence type="ECO:0000256" key="3">
    <source>
        <dbReference type="ARBA" id="ARBA00004514"/>
    </source>
</evidence>
<comment type="catalytic activity">
    <reaction evidence="19">
        <text>D-glyceraldehyde 3-phosphate + phosphate + NAD(+) = (2R)-3-phospho-glyceroyl phosphate + NADH + H(+)</text>
        <dbReference type="Rhea" id="RHEA:10300"/>
        <dbReference type="ChEBI" id="CHEBI:15378"/>
        <dbReference type="ChEBI" id="CHEBI:43474"/>
        <dbReference type="ChEBI" id="CHEBI:57540"/>
        <dbReference type="ChEBI" id="CHEBI:57604"/>
        <dbReference type="ChEBI" id="CHEBI:57945"/>
        <dbReference type="ChEBI" id="CHEBI:59776"/>
        <dbReference type="EC" id="1.2.1.12"/>
    </reaction>
</comment>
<evidence type="ECO:0000313" key="23">
    <source>
        <dbReference type="Proteomes" id="UP001488838"/>
    </source>
</evidence>
<evidence type="ECO:0000256" key="15">
    <source>
        <dbReference type="ARBA" id="ARBA00023212"/>
    </source>
</evidence>
<comment type="caution">
    <text evidence="22">The sequence shown here is derived from an EMBL/GenBank/DDBJ whole genome shotgun (WGS) entry which is preliminary data.</text>
</comment>
<dbReference type="GO" id="GO:0005829">
    <property type="term" value="C:cytosol"/>
    <property type="evidence" value="ECO:0007669"/>
    <property type="project" value="UniProtKB-SubCell"/>
</dbReference>
<organism evidence="22 23">
    <name type="scientific">Myodes glareolus</name>
    <name type="common">Bank vole</name>
    <name type="synonym">Clethrionomys glareolus</name>
    <dbReference type="NCBI Taxonomy" id="447135"/>
    <lineage>
        <taxon>Eukaryota</taxon>
        <taxon>Metazoa</taxon>
        <taxon>Chordata</taxon>
        <taxon>Craniata</taxon>
        <taxon>Vertebrata</taxon>
        <taxon>Euteleostomi</taxon>
        <taxon>Mammalia</taxon>
        <taxon>Eutheria</taxon>
        <taxon>Euarchontoglires</taxon>
        <taxon>Glires</taxon>
        <taxon>Rodentia</taxon>
        <taxon>Myomorpha</taxon>
        <taxon>Muroidea</taxon>
        <taxon>Cricetidae</taxon>
        <taxon>Arvicolinae</taxon>
        <taxon>Myodes</taxon>
    </lineage>
</organism>
<keyword evidence="12" id="KW-0560">Oxidoreductase</keyword>
<keyword evidence="16" id="KW-0539">Nucleus</keyword>
<keyword evidence="9" id="KW-0053">Apoptosis</keyword>
<dbReference type="AlphaFoldDB" id="A0AAW0HIH2"/>
<evidence type="ECO:0000313" key="22">
    <source>
        <dbReference type="EMBL" id="KAK7802525.1"/>
    </source>
</evidence>
<comment type="subunit">
    <text evidence="18">Homotetramer. Interacts with TPPP; the interaction is direct. Interacts (when S-nitrosylated) with SIAH1; leading to nuclear translocation. Interacts with RILPL1/GOSPEL, leading to prevent the interaction between GAPDH and SIAH1 and prevent nuclear translocation. Interacts with CHP1; the interaction increases the binding of CHP1 with microtubules. Associates with microtubules. Interacts with EIF1AD, USP25, PRKCI and WARS1. Interacts with phosphorylated RPL13A; inhibited by oxidatively-modified low-densitity lipoprotein (LDL(ox)). Component of the GAIT complex. Interacts with FKBP6; leading to inhibit GAPDH catalytic activity. Interacts with TRAF2, promoting TRAF2 ubiquitination. Interacts with TRAF3, promoting TRAF3 ubiquitination.</text>
</comment>
<evidence type="ECO:0000256" key="6">
    <source>
        <dbReference type="ARBA" id="ARBA00013119"/>
    </source>
</evidence>
<evidence type="ECO:0000256" key="10">
    <source>
        <dbReference type="ARBA" id="ARBA00022799"/>
    </source>
</evidence>
<evidence type="ECO:0000256" key="9">
    <source>
        <dbReference type="ARBA" id="ARBA00022703"/>
    </source>
</evidence>
<dbReference type="SUPFAM" id="SSF55347">
    <property type="entry name" value="Glyceraldehyde-3-phosphate dehydrogenase-like, C-terminal domain"/>
    <property type="match status" value="1"/>
</dbReference>
<keyword evidence="7" id="KW-0963">Cytoplasm</keyword>
<dbReference type="Proteomes" id="UP001488838">
    <property type="component" value="Unassembled WGS sequence"/>
</dbReference>
<name>A0AAW0HIH2_MYOGA</name>
<reference evidence="22 23" key="1">
    <citation type="journal article" date="2023" name="bioRxiv">
        <title>Conserved and derived expression patterns and positive selection on dental genes reveal complex evolutionary context of ever-growing rodent molars.</title>
        <authorList>
            <person name="Calamari Z.T."/>
            <person name="Song A."/>
            <person name="Cohen E."/>
            <person name="Akter M."/>
            <person name="Roy R.D."/>
            <person name="Hallikas O."/>
            <person name="Christensen M.M."/>
            <person name="Li P."/>
            <person name="Marangoni P."/>
            <person name="Jernvall J."/>
            <person name="Klein O.D."/>
        </authorList>
    </citation>
    <scope>NUCLEOTIDE SEQUENCE [LARGE SCALE GENOMIC DNA]</scope>
    <source>
        <strain evidence="22">V071</strain>
    </source>
</reference>
<dbReference type="Gene3D" id="3.30.360.10">
    <property type="entry name" value="Dihydrodipicolinate Reductase, domain 2"/>
    <property type="match status" value="1"/>
</dbReference>
<dbReference type="GO" id="GO:0005634">
    <property type="term" value="C:nucleus"/>
    <property type="evidence" value="ECO:0007669"/>
    <property type="project" value="UniProtKB-SubCell"/>
</dbReference>
<gene>
    <name evidence="22" type="ORF">U0070_027056</name>
</gene>
<evidence type="ECO:0000256" key="16">
    <source>
        <dbReference type="ARBA" id="ARBA00023242"/>
    </source>
</evidence>
<sequence length="74" mass="7956">MTPLGSYGVIAMGLPRVSPYITGAAKIAGKVIPELHMKLTGMAFYVPTPNVYVVDPTCSLEKAAKYDDIKKVVK</sequence>
<comment type="subcellular location">
    <subcellularLocation>
        <location evidence="2">Cytoplasm</location>
        <location evidence="2">Cytoskeleton</location>
    </subcellularLocation>
    <subcellularLocation>
        <location evidence="3">Cytoplasm</location>
        <location evidence="3">Cytosol</location>
    </subcellularLocation>
    <subcellularLocation>
        <location evidence="1">Nucleus</location>
    </subcellularLocation>
</comment>
<evidence type="ECO:0000256" key="20">
    <source>
        <dbReference type="ARBA" id="ARBA00048005"/>
    </source>
</evidence>
<evidence type="ECO:0000256" key="7">
    <source>
        <dbReference type="ARBA" id="ARBA00022490"/>
    </source>
</evidence>
<feature type="domain" description="Glyceraldehyde 3-phosphate dehydrogenase catalytic" evidence="21">
    <location>
        <begin position="17"/>
        <end position="74"/>
    </location>
</feature>
<evidence type="ECO:0000256" key="1">
    <source>
        <dbReference type="ARBA" id="ARBA00004123"/>
    </source>
</evidence>
<keyword evidence="11" id="KW-0810">Translation regulation</keyword>
<dbReference type="GO" id="GO:0016740">
    <property type="term" value="F:transferase activity"/>
    <property type="evidence" value="ECO:0007669"/>
    <property type="project" value="UniProtKB-KW"/>
</dbReference>
<dbReference type="GO" id="GO:0005856">
    <property type="term" value="C:cytoskeleton"/>
    <property type="evidence" value="ECO:0007669"/>
    <property type="project" value="UniProtKB-SubCell"/>
</dbReference>
<evidence type="ECO:0000256" key="4">
    <source>
        <dbReference type="ARBA" id="ARBA00004869"/>
    </source>
</evidence>
<keyword evidence="10" id="KW-0702">S-nitrosylation</keyword>
<dbReference type="GO" id="GO:0006915">
    <property type="term" value="P:apoptotic process"/>
    <property type="evidence" value="ECO:0007669"/>
    <property type="project" value="UniProtKB-KW"/>
</dbReference>
<evidence type="ECO:0000256" key="8">
    <source>
        <dbReference type="ARBA" id="ARBA00022679"/>
    </source>
</evidence>
<dbReference type="GO" id="GO:0006096">
    <property type="term" value="P:glycolytic process"/>
    <property type="evidence" value="ECO:0007669"/>
    <property type="project" value="UniProtKB-KW"/>
</dbReference>
<dbReference type="GO" id="GO:0006417">
    <property type="term" value="P:regulation of translation"/>
    <property type="evidence" value="ECO:0007669"/>
    <property type="project" value="UniProtKB-KW"/>
</dbReference>
<evidence type="ECO:0000256" key="13">
    <source>
        <dbReference type="ARBA" id="ARBA00023027"/>
    </source>
</evidence>
<comment type="catalytic activity">
    <reaction evidence="20">
        <text>S-nitroso-L-cysteinyl-[GAPDH] + L-cysteinyl-[protein] = L-cysteinyl-[GAPDH] + S-nitroso-L-cysteinyl-[protein]</text>
        <dbReference type="Rhea" id="RHEA:66684"/>
        <dbReference type="Rhea" id="RHEA-COMP:10131"/>
        <dbReference type="Rhea" id="RHEA-COMP:17089"/>
        <dbReference type="Rhea" id="RHEA-COMP:17090"/>
        <dbReference type="Rhea" id="RHEA-COMP:17091"/>
        <dbReference type="ChEBI" id="CHEBI:29950"/>
        <dbReference type="ChEBI" id="CHEBI:149494"/>
    </reaction>
    <physiologicalReaction direction="left-to-right" evidence="20">
        <dbReference type="Rhea" id="RHEA:66685"/>
    </physiologicalReaction>
</comment>
<dbReference type="EMBL" id="JBBHLL010000459">
    <property type="protein sequence ID" value="KAK7802525.1"/>
    <property type="molecule type" value="Genomic_DNA"/>
</dbReference>
<dbReference type="Pfam" id="PF02800">
    <property type="entry name" value="Gp_dh_C"/>
    <property type="match status" value="1"/>
</dbReference>
<proteinExistence type="inferred from homology"/>
<comment type="pathway">
    <text evidence="4">Carbohydrate degradation; glycolysis; pyruvate from D-glyceraldehyde 3-phosphate: step 1/5.</text>
</comment>
<keyword evidence="23" id="KW-1185">Reference proteome</keyword>
<keyword evidence="14" id="KW-0324">Glycolysis</keyword>
<dbReference type="PANTHER" id="PTHR10836">
    <property type="entry name" value="GLYCERALDEHYDE 3-PHOSPHATE DEHYDROGENASE"/>
    <property type="match status" value="1"/>
</dbReference>
<evidence type="ECO:0000256" key="17">
    <source>
        <dbReference type="ARBA" id="ARBA00031890"/>
    </source>
</evidence>
<evidence type="ECO:0000256" key="11">
    <source>
        <dbReference type="ARBA" id="ARBA00022845"/>
    </source>
</evidence>
<keyword evidence="15" id="KW-0206">Cytoskeleton</keyword>
<dbReference type="GO" id="GO:0004365">
    <property type="term" value="F:glyceraldehyde-3-phosphate dehydrogenase (NAD+) (phosphorylating) activity"/>
    <property type="evidence" value="ECO:0007669"/>
    <property type="project" value="UniProtKB-EC"/>
</dbReference>
<evidence type="ECO:0000256" key="18">
    <source>
        <dbReference type="ARBA" id="ARBA00046997"/>
    </source>
</evidence>
<evidence type="ECO:0000256" key="2">
    <source>
        <dbReference type="ARBA" id="ARBA00004245"/>
    </source>
</evidence>
<accession>A0AAW0HIH2</accession>
<dbReference type="InterPro" id="IPR020829">
    <property type="entry name" value="GlycerAld_3-P_DH_cat"/>
</dbReference>
<comment type="similarity">
    <text evidence="5">Belongs to the glyceraldehyde-3-phosphate dehydrogenase family.</text>
</comment>
<dbReference type="InterPro" id="IPR020831">
    <property type="entry name" value="GlycerAld/Erythrose_P_DH"/>
</dbReference>
<evidence type="ECO:0000256" key="19">
    <source>
        <dbReference type="ARBA" id="ARBA00047698"/>
    </source>
</evidence>
<protein>
    <recommendedName>
        <fullName evidence="6">glyceraldehyde-3-phosphate dehydrogenase (phosphorylating)</fullName>
        <ecNumber evidence="6">1.2.1.12</ecNumber>
    </recommendedName>
    <alternativeName>
        <fullName evidence="17">Peptidyl-cysteine S-nitrosylase GAPDH</fullName>
    </alternativeName>
</protein>
<keyword evidence="13" id="KW-0520">NAD</keyword>
<dbReference type="EC" id="1.2.1.12" evidence="6"/>
<evidence type="ECO:0000259" key="21">
    <source>
        <dbReference type="Pfam" id="PF02800"/>
    </source>
</evidence>
<dbReference type="PANTHER" id="PTHR10836:SF111">
    <property type="entry name" value="GLYCERALDEHYDE-3-PHOSPHATE DEHYDROGENASE"/>
    <property type="match status" value="1"/>
</dbReference>
<evidence type="ECO:0000256" key="14">
    <source>
        <dbReference type="ARBA" id="ARBA00023152"/>
    </source>
</evidence>
<keyword evidence="8" id="KW-0808">Transferase</keyword>
<evidence type="ECO:0000256" key="12">
    <source>
        <dbReference type="ARBA" id="ARBA00023002"/>
    </source>
</evidence>